<protein>
    <recommendedName>
        <fullName evidence="3">DUF3447 domain-containing protein</fullName>
    </recommendedName>
</protein>
<dbReference type="InterPro" id="IPR036770">
    <property type="entry name" value="Ankyrin_rpt-contain_sf"/>
</dbReference>
<sequence>MDAFTPIKKLVEENKCMQKNILDFLEAKDACFKNVTEYLDNEQIRENKEKLFIFINILSAISANHKISDDFINKIEQIIKYLQLDIKKFNSDLEIYQTFKKSKRILLFLFDQKILTPNSQVFADIRRSTDMLQYFYPEFESFILEMENPPSCIVKKEERECGDNSDMLCEIIRQDSVKDFSIFINENNVSLSYEIDGTIYETNSFLSNKKVTMIEYAAFQGSTNIFKYLMTMKVTMDPSILLYAIHSNNDEFVDFILQNVVKIDQKTSDLCLLESIKCHHIQIMEFFKEHHFQDDGKINLPRQCLKNYNFILLNDILSEMKCYDDIDSFFKREDKNLILFLCKYKLFSFVKVLLEYNRNLNINEKIIRISYISFY</sequence>
<evidence type="ECO:0008006" key="3">
    <source>
        <dbReference type="Google" id="ProtNLM"/>
    </source>
</evidence>
<accession>A0ABR2J229</accession>
<keyword evidence="2" id="KW-1185">Reference proteome</keyword>
<dbReference type="EMBL" id="JAPFFF010000013">
    <property type="protein sequence ID" value="KAK8871951.1"/>
    <property type="molecule type" value="Genomic_DNA"/>
</dbReference>
<gene>
    <name evidence="1" type="ORF">M9Y10_007697</name>
</gene>
<dbReference type="SUPFAM" id="SSF48403">
    <property type="entry name" value="Ankyrin repeat"/>
    <property type="match status" value="1"/>
</dbReference>
<evidence type="ECO:0000313" key="1">
    <source>
        <dbReference type="EMBL" id="KAK8871951.1"/>
    </source>
</evidence>
<reference evidence="1 2" key="1">
    <citation type="submission" date="2024-04" db="EMBL/GenBank/DDBJ databases">
        <title>Tritrichomonas musculus Genome.</title>
        <authorList>
            <person name="Alves-Ferreira E."/>
            <person name="Grigg M."/>
            <person name="Lorenzi H."/>
            <person name="Galac M."/>
        </authorList>
    </citation>
    <scope>NUCLEOTIDE SEQUENCE [LARGE SCALE GENOMIC DNA]</scope>
    <source>
        <strain evidence="1 2">EAF2021</strain>
    </source>
</reference>
<dbReference type="Gene3D" id="1.25.40.20">
    <property type="entry name" value="Ankyrin repeat-containing domain"/>
    <property type="match status" value="1"/>
</dbReference>
<comment type="caution">
    <text evidence="1">The sequence shown here is derived from an EMBL/GenBank/DDBJ whole genome shotgun (WGS) entry which is preliminary data.</text>
</comment>
<dbReference type="Proteomes" id="UP001470230">
    <property type="component" value="Unassembled WGS sequence"/>
</dbReference>
<organism evidence="1 2">
    <name type="scientific">Tritrichomonas musculus</name>
    <dbReference type="NCBI Taxonomy" id="1915356"/>
    <lineage>
        <taxon>Eukaryota</taxon>
        <taxon>Metamonada</taxon>
        <taxon>Parabasalia</taxon>
        <taxon>Tritrichomonadida</taxon>
        <taxon>Tritrichomonadidae</taxon>
        <taxon>Tritrichomonas</taxon>
    </lineage>
</organism>
<name>A0ABR2J229_9EUKA</name>
<evidence type="ECO:0000313" key="2">
    <source>
        <dbReference type="Proteomes" id="UP001470230"/>
    </source>
</evidence>
<proteinExistence type="predicted"/>